<feature type="compositionally biased region" description="Basic and acidic residues" evidence="1">
    <location>
        <begin position="1"/>
        <end position="20"/>
    </location>
</feature>
<feature type="compositionally biased region" description="Basic and acidic residues" evidence="1">
    <location>
        <begin position="36"/>
        <end position="66"/>
    </location>
</feature>
<dbReference type="AlphaFoldDB" id="A0A1X1D634"/>
<organism evidence="2 3">
    <name type="scientific">Pantoea rwandensis</name>
    <dbReference type="NCBI Taxonomy" id="1076550"/>
    <lineage>
        <taxon>Bacteria</taxon>
        <taxon>Pseudomonadati</taxon>
        <taxon>Pseudomonadota</taxon>
        <taxon>Gammaproteobacteria</taxon>
        <taxon>Enterobacterales</taxon>
        <taxon>Erwiniaceae</taxon>
        <taxon>Pantoea</taxon>
    </lineage>
</organism>
<accession>A0A1X1D634</accession>
<gene>
    <name evidence="2" type="ORF">HA51_03395</name>
</gene>
<proteinExistence type="predicted"/>
<name>A0A1X1D634_9GAMM</name>
<dbReference type="RefSeq" id="WP_084931862.1">
    <property type="nucleotide sequence ID" value="NZ_MLFR01000001.1"/>
</dbReference>
<dbReference type="OrthoDB" id="6521941at2"/>
<evidence type="ECO:0000313" key="3">
    <source>
        <dbReference type="Proteomes" id="UP000193558"/>
    </source>
</evidence>
<dbReference type="Proteomes" id="UP000193558">
    <property type="component" value="Unassembled WGS sequence"/>
</dbReference>
<protein>
    <submittedName>
        <fullName evidence="2">Uncharacterized protein</fullName>
    </submittedName>
</protein>
<comment type="caution">
    <text evidence="2">The sequence shown here is derived from an EMBL/GenBank/DDBJ whole genome shotgun (WGS) entry which is preliminary data.</text>
</comment>
<reference evidence="2 3" key="1">
    <citation type="journal article" date="2017" name="Antonie Van Leeuwenhoek">
        <title>Phylogenomic resolution of the bacterial genus Pantoea and its relationship with Erwinia and Tatumella.</title>
        <authorList>
            <person name="Palmer M."/>
            <person name="Steenkamp E.T."/>
            <person name="Coetzee M.P."/>
            <person name="Chan W.Y."/>
            <person name="van Zyl E."/>
            <person name="De Maayer P."/>
            <person name="Coutinho T.A."/>
            <person name="Blom J."/>
            <person name="Smits T.H."/>
            <person name="Duffy B."/>
            <person name="Venter S.N."/>
        </authorList>
    </citation>
    <scope>NUCLEOTIDE SEQUENCE [LARGE SCALE GENOMIC DNA]</scope>
    <source>
        <strain evidence="2 3">LMG 26275</strain>
    </source>
</reference>
<feature type="region of interest" description="Disordered" evidence="1">
    <location>
        <begin position="1"/>
        <end position="66"/>
    </location>
</feature>
<dbReference type="EMBL" id="MLFR01000001">
    <property type="protein sequence ID" value="ORM72106.1"/>
    <property type="molecule type" value="Genomic_DNA"/>
</dbReference>
<evidence type="ECO:0000313" key="2">
    <source>
        <dbReference type="EMBL" id="ORM72106.1"/>
    </source>
</evidence>
<evidence type="ECO:0000256" key="1">
    <source>
        <dbReference type="SAM" id="MobiDB-lite"/>
    </source>
</evidence>
<sequence>MKDHNTNEQRKKEGDARKGLPEAAPNAGNAYEEDDHPAKDNPNEHGEIPRTRDDSKDHTRDPFKDK</sequence>